<dbReference type="KEGG" id="amyt:AMYT_1153"/>
<sequence>MQDFYKNLKTIKSLEEITNEALYEKLPLSWYVFLCDIKESTFLIKQGKYKEINMIAALSIIGVLNINKQLDLPFVFGGDGSYVFVPSLIFEQTKEVFLQTKIKAKEAYDIELRIGYISIEELYKQNQKLLITKMQISQEYFQAIINGGALEYLDRLLKEDKLSIPFKNSFKYIADFSGLECRWENIPSPKHRVLTLLIKSFKDDQNTYKRVLKSIDYLVGSKEQRAPIIKENIVLSFNPKVLKKEALLFSKNYIQQLLQIFKYIFFNFLGKYLMQNGNKQWKEYKTRVVNSVDTEKFDDILRMVISLNNKEYKALLDYLEQEYQNKKIVYGTFSSDSSLMTCLIFERHGKHIHFVDGDMGGYAMASKEFKQRQAKSLSWK</sequence>
<dbReference type="AlphaFoldDB" id="A0AAX2AKB6"/>
<dbReference type="Pfam" id="PF11294">
    <property type="entry name" value="DUF3095"/>
    <property type="match status" value="1"/>
</dbReference>
<evidence type="ECO:0008006" key="3">
    <source>
        <dbReference type="Google" id="ProtNLM"/>
    </source>
</evidence>
<name>A0AAX2AKB6_9BACT</name>
<dbReference type="Proteomes" id="UP000290092">
    <property type="component" value="Unassembled WGS sequence"/>
</dbReference>
<protein>
    <recommendedName>
        <fullName evidence="3">DUF3095 domain-containing protein</fullName>
    </recommendedName>
</protein>
<comment type="caution">
    <text evidence="1">The sequence shown here is derived from an EMBL/GenBank/DDBJ whole genome shotgun (WGS) entry which is preliminary data.</text>
</comment>
<dbReference type="RefSeq" id="WP_114841603.1">
    <property type="nucleotide sequence ID" value="NZ_CP031219.1"/>
</dbReference>
<dbReference type="InterPro" id="IPR021445">
    <property type="entry name" value="DUF3095"/>
</dbReference>
<proteinExistence type="predicted"/>
<keyword evidence="2" id="KW-1185">Reference proteome</keyword>
<accession>A0AAX2AKB6</accession>
<evidence type="ECO:0000313" key="2">
    <source>
        <dbReference type="Proteomes" id="UP000290092"/>
    </source>
</evidence>
<dbReference type="EMBL" id="NXID01000003">
    <property type="protein sequence ID" value="RXK16887.1"/>
    <property type="molecule type" value="Genomic_DNA"/>
</dbReference>
<reference evidence="1 2" key="1">
    <citation type="submission" date="2017-09" db="EMBL/GenBank/DDBJ databases">
        <title>Genomics of the genus Arcobacter.</title>
        <authorList>
            <person name="Perez-Cataluna A."/>
            <person name="Figueras M.J."/>
            <person name="Salas-Masso N."/>
        </authorList>
    </citation>
    <scope>NUCLEOTIDE SEQUENCE [LARGE SCALE GENOMIC DNA]</scope>
    <source>
        <strain evidence="1 2">CECT 7386</strain>
    </source>
</reference>
<evidence type="ECO:0000313" key="1">
    <source>
        <dbReference type="EMBL" id="RXK16887.1"/>
    </source>
</evidence>
<organism evidence="1 2">
    <name type="scientific">Malaciobacter mytili LMG 24559</name>
    <dbReference type="NCBI Taxonomy" id="1032238"/>
    <lineage>
        <taxon>Bacteria</taxon>
        <taxon>Pseudomonadati</taxon>
        <taxon>Campylobacterota</taxon>
        <taxon>Epsilonproteobacteria</taxon>
        <taxon>Campylobacterales</taxon>
        <taxon>Arcobacteraceae</taxon>
        <taxon>Malaciobacter</taxon>
    </lineage>
</organism>
<gene>
    <name evidence="1" type="ORF">CP985_01650</name>
</gene>